<organism evidence="1 2">
    <name type="scientific">Streptomyces bangladeshensis</name>
    <dbReference type="NCBI Taxonomy" id="295352"/>
    <lineage>
        <taxon>Bacteria</taxon>
        <taxon>Bacillati</taxon>
        <taxon>Actinomycetota</taxon>
        <taxon>Actinomycetes</taxon>
        <taxon>Kitasatosporales</taxon>
        <taxon>Streptomycetaceae</taxon>
        <taxon>Streptomyces</taxon>
    </lineage>
</organism>
<name>A0ABN3BD55_9ACTN</name>
<keyword evidence="2" id="KW-1185">Reference proteome</keyword>
<dbReference type="RefSeq" id="WP_346162201.1">
    <property type="nucleotide sequence ID" value="NZ_BAAAOQ010000003.1"/>
</dbReference>
<dbReference type="EMBL" id="BAAAOQ010000003">
    <property type="protein sequence ID" value="GAA2192789.1"/>
    <property type="molecule type" value="Genomic_DNA"/>
</dbReference>
<reference evidence="1 2" key="1">
    <citation type="journal article" date="2019" name="Int. J. Syst. Evol. Microbiol.">
        <title>The Global Catalogue of Microorganisms (GCM) 10K type strain sequencing project: providing services to taxonomists for standard genome sequencing and annotation.</title>
        <authorList>
            <consortium name="The Broad Institute Genomics Platform"/>
            <consortium name="The Broad Institute Genome Sequencing Center for Infectious Disease"/>
            <person name="Wu L."/>
            <person name="Ma J."/>
        </authorList>
    </citation>
    <scope>NUCLEOTIDE SEQUENCE [LARGE SCALE GENOMIC DNA]</scope>
    <source>
        <strain evidence="1 2">JCM 14924</strain>
    </source>
</reference>
<sequence>MTSTARELRAEANLIRFLAESAQPTGDGHWFARCDFPTDHFPGPQWRVRARLWTSRWQQLIGAHAKGADAHGWVDHRVGVYIAAMNPAVGAAVAQLIDRAADHHDAQQPCCQTDDSVFTCPVVAPVLDLITVLRKARALTESGGPTDRK</sequence>
<evidence type="ECO:0000313" key="2">
    <source>
        <dbReference type="Proteomes" id="UP001501391"/>
    </source>
</evidence>
<proteinExistence type="predicted"/>
<comment type="caution">
    <text evidence="1">The sequence shown here is derived from an EMBL/GenBank/DDBJ whole genome shotgun (WGS) entry which is preliminary data.</text>
</comment>
<protein>
    <submittedName>
        <fullName evidence="1">Uncharacterized protein</fullName>
    </submittedName>
</protein>
<gene>
    <name evidence="1" type="ORF">GCM10009787_11890</name>
</gene>
<evidence type="ECO:0000313" key="1">
    <source>
        <dbReference type="EMBL" id="GAA2192789.1"/>
    </source>
</evidence>
<dbReference type="Proteomes" id="UP001501391">
    <property type="component" value="Unassembled WGS sequence"/>
</dbReference>
<accession>A0ABN3BD55</accession>